<keyword evidence="1" id="KW-0227">DNA damage</keyword>
<dbReference type="Pfam" id="PF05970">
    <property type="entry name" value="PIF1"/>
    <property type="match status" value="1"/>
</dbReference>
<dbReference type="GO" id="GO:0006310">
    <property type="term" value="P:DNA recombination"/>
    <property type="evidence" value="ECO:0007669"/>
    <property type="project" value="UniProtKB-KW"/>
</dbReference>
<dbReference type="InterPro" id="IPR010285">
    <property type="entry name" value="DNA_helicase_pif1-like_DEAD"/>
</dbReference>
<keyword evidence="1" id="KW-0547">Nucleotide-binding</keyword>
<keyword evidence="1" id="KW-0233">DNA recombination</keyword>
<dbReference type="GO" id="GO:0006281">
    <property type="term" value="P:DNA repair"/>
    <property type="evidence" value="ECO:0007669"/>
    <property type="project" value="UniProtKB-KW"/>
</dbReference>
<evidence type="ECO:0000313" key="3">
    <source>
        <dbReference type="EMBL" id="EPZ30765.1"/>
    </source>
</evidence>
<dbReference type="STRING" id="988480.A0A075APU8"/>
<feature type="domain" description="DNA helicase Pif1-like DEAD-box helicase" evidence="2">
    <location>
        <begin position="15"/>
        <end position="237"/>
    </location>
</feature>
<comment type="cofactor">
    <cofactor evidence="1">
        <name>Mg(2+)</name>
        <dbReference type="ChEBI" id="CHEBI:18420"/>
    </cofactor>
</comment>
<dbReference type="InterPro" id="IPR051055">
    <property type="entry name" value="PIF1_helicase"/>
</dbReference>
<name>A0A075APU8_ROZAC</name>
<dbReference type="GO" id="GO:0000723">
    <property type="term" value="P:telomere maintenance"/>
    <property type="evidence" value="ECO:0007669"/>
    <property type="project" value="InterPro"/>
</dbReference>
<dbReference type="GO" id="GO:0016887">
    <property type="term" value="F:ATP hydrolysis activity"/>
    <property type="evidence" value="ECO:0007669"/>
    <property type="project" value="RHEA"/>
</dbReference>
<gene>
    <name evidence="3" type="ORF">O9G_005563</name>
</gene>
<keyword evidence="1" id="KW-0378">Hydrolase</keyword>
<comment type="catalytic activity">
    <reaction evidence="1">
        <text>ATP + H2O = ADP + phosphate + H(+)</text>
        <dbReference type="Rhea" id="RHEA:13065"/>
        <dbReference type="ChEBI" id="CHEBI:15377"/>
        <dbReference type="ChEBI" id="CHEBI:15378"/>
        <dbReference type="ChEBI" id="CHEBI:30616"/>
        <dbReference type="ChEBI" id="CHEBI:43474"/>
        <dbReference type="ChEBI" id="CHEBI:456216"/>
        <dbReference type="EC" id="5.6.2.3"/>
    </reaction>
</comment>
<evidence type="ECO:0000256" key="1">
    <source>
        <dbReference type="RuleBase" id="RU363044"/>
    </source>
</evidence>
<dbReference type="EC" id="5.6.2.3" evidence="1"/>
<keyword evidence="1" id="KW-0234">DNA repair</keyword>
<comment type="similarity">
    <text evidence="1">Belongs to the helicase family.</text>
</comment>
<keyword evidence="1" id="KW-0347">Helicase</keyword>
<organism evidence="3 4">
    <name type="scientific">Rozella allomycis (strain CSF55)</name>
    <dbReference type="NCBI Taxonomy" id="988480"/>
    <lineage>
        <taxon>Eukaryota</taxon>
        <taxon>Fungi</taxon>
        <taxon>Fungi incertae sedis</taxon>
        <taxon>Cryptomycota</taxon>
        <taxon>Cryptomycota incertae sedis</taxon>
        <taxon>Rozella</taxon>
    </lineage>
</organism>
<dbReference type="GO" id="GO:0043139">
    <property type="term" value="F:5'-3' DNA helicase activity"/>
    <property type="evidence" value="ECO:0007669"/>
    <property type="project" value="UniProtKB-EC"/>
</dbReference>
<accession>A0A075APU8</accession>
<sequence length="448" mass="50434">MLIGQTREYPNLSHLNNDQLNIIQALKPFFERLFETPPKILINGGPGTGKSFVVTTGIVPLANFYGLNTLSSAFTGSAAVNLNGHTIHSLLMPKCSNTSSTTKEQYLAPLSTTHLAKLQDIFQNINEISTISTQMFNAIDKRLQQAKNNQYAFGGLCMILTGDFFQMKPTTGKMIYSDLVKFCIKKENITSKNISSAEGAKLFTNFQLFELTKQMRAAKDPIHVQRINHIRSYNENVKLSNKTINMNKTNVLKTSDFIENSNWLNGPIIVHDNTERLYINNVLGQAFAKKHGVPIIRWKCSFKCATLDKTDVEAFFESHIIELMDSFIQGATVYINENSSTQRKIVNGTKAKMHSLSFPESLSTLQKRQIKEAIDNATPGQVVILPITPTYILVTLDNANKDLCDSKFYYNENILIPIPLERFPSDPIKLLFNGKKHNCYVKKHALDL</sequence>
<dbReference type="PANTHER" id="PTHR47642">
    <property type="entry name" value="ATP-DEPENDENT DNA HELICASE"/>
    <property type="match status" value="1"/>
</dbReference>
<dbReference type="SUPFAM" id="SSF52540">
    <property type="entry name" value="P-loop containing nucleoside triphosphate hydrolases"/>
    <property type="match status" value="1"/>
</dbReference>
<evidence type="ECO:0000313" key="4">
    <source>
        <dbReference type="Proteomes" id="UP000030755"/>
    </source>
</evidence>
<protein>
    <recommendedName>
        <fullName evidence="1">ATP-dependent DNA helicase</fullName>
        <ecNumber evidence="1">5.6.2.3</ecNumber>
    </recommendedName>
</protein>
<dbReference type="AlphaFoldDB" id="A0A075APU8"/>
<dbReference type="GO" id="GO:0005524">
    <property type="term" value="F:ATP binding"/>
    <property type="evidence" value="ECO:0007669"/>
    <property type="project" value="UniProtKB-KW"/>
</dbReference>
<evidence type="ECO:0000259" key="2">
    <source>
        <dbReference type="Pfam" id="PF05970"/>
    </source>
</evidence>
<dbReference type="PANTHER" id="PTHR47642:SF5">
    <property type="entry name" value="ATP-DEPENDENT DNA HELICASE"/>
    <property type="match status" value="1"/>
</dbReference>
<dbReference type="Proteomes" id="UP000030755">
    <property type="component" value="Unassembled WGS sequence"/>
</dbReference>
<proteinExistence type="inferred from homology"/>
<dbReference type="EMBL" id="KE561396">
    <property type="protein sequence ID" value="EPZ30765.1"/>
    <property type="molecule type" value="Genomic_DNA"/>
</dbReference>
<dbReference type="InterPro" id="IPR027417">
    <property type="entry name" value="P-loop_NTPase"/>
</dbReference>
<dbReference type="HOGENOM" id="CLU_611327_0_0_1"/>
<reference evidence="3 4" key="1">
    <citation type="journal article" date="2013" name="Curr. Biol.">
        <title>Shared signatures of parasitism and phylogenomics unite Cryptomycota and microsporidia.</title>
        <authorList>
            <person name="James T.Y."/>
            <person name="Pelin A."/>
            <person name="Bonen L."/>
            <person name="Ahrendt S."/>
            <person name="Sain D."/>
            <person name="Corradi N."/>
            <person name="Stajich J.E."/>
        </authorList>
    </citation>
    <scope>NUCLEOTIDE SEQUENCE [LARGE SCALE GENOMIC DNA]</scope>
    <source>
        <strain evidence="3 4">CSF55</strain>
    </source>
</reference>
<dbReference type="OrthoDB" id="2288986at2759"/>
<keyword evidence="1" id="KW-0067">ATP-binding</keyword>
<dbReference type="Gene3D" id="3.40.50.300">
    <property type="entry name" value="P-loop containing nucleotide triphosphate hydrolases"/>
    <property type="match status" value="1"/>
</dbReference>
<keyword evidence="4" id="KW-1185">Reference proteome</keyword>